<accession>A0ABR3R117</accession>
<dbReference type="SUPFAM" id="SSF48452">
    <property type="entry name" value="TPR-like"/>
    <property type="match status" value="1"/>
</dbReference>
<keyword evidence="4" id="KW-1185">Reference proteome</keyword>
<dbReference type="InterPro" id="IPR002182">
    <property type="entry name" value="NB-ARC"/>
</dbReference>
<dbReference type="InterPro" id="IPR027417">
    <property type="entry name" value="P-loop_NTPase"/>
</dbReference>
<dbReference type="InterPro" id="IPR011990">
    <property type="entry name" value="TPR-like_helical_dom_sf"/>
</dbReference>
<dbReference type="Pfam" id="PF00931">
    <property type="entry name" value="NB-ARC"/>
    <property type="match status" value="1"/>
</dbReference>
<reference evidence="3 4" key="1">
    <citation type="submission" date="2024-02" db="EMBL/GenBank/DDBJ databases">
        <title>De novo assembly and annotation of 12 fungi associated with fruit tree decline syndrome in Ontario, Canada.</title>
        <authorList>
            <person name="Sulman M."/>
            <person name="Ellouze W."/>
            <person name="Ilyukhin E."/>
        </authorList>
    </citation>
    <scope>NUCLEOTIDE SEQUENCE [LARGE SCALE GENOMIC DNA]</scope>
    <source>
        <strain evidence="3 4">M97-236</strain>
    </source>
</reference>
<dbReference type="Proteomes" id="UP001521222">
    <property type="component" value="Unassembled WGS sequence"/>
</dbReference>
<dbReference type="InterPro" id="IPR053137">
    <property type="entry name" value="NLR-like"/>
</dbReference>
<dbReference type="Gene3D" id="1.25.40.10">
    <property type="entry name" value="Tetratricopeptide repeat domain"/>
    <property type="match status" value="1"/>
</dbReference>
<protein>
    <recommendedName>
        <fullName evidence="2">AAA+ ATPase domain-containing protein</fullName>
    </recommendedName>
</protein>
<dbReference type="PANTHER" id="PTHR46082:SF6">
    <property type="entry name" value="AAA+ ATPASE DOMAIN-CONTAINING PROTEIN-RELATED"/>
    <property type="match status" value="1"/>
</dbReference>
<proteinExistence type="predicted"/>
<evidence type="ECO:0000313" key="4">
    <source>
        <dbReference type="Proteomes" id="UP001521222"/>
    </source>
</evidence>
<organism evidence="3 4">
    <name type="scientific">Nothophoma quercina</name>
    <dbReference type="NCBI Taxonomy" id="749835"/>
    <lineage>
        <taxon>Eukaryota</taxon>
        <taxon>Fungi</taxon>
        <taxon>Dikarya</taxon>
        <taxon>Ascomycota</taxon>
        <taxon>Pezizomycotina</taxon>
        <taxon>Dothideomycetes</taxon>
        <taxon>Pleosporomycetidae</taxon>
        <taxon>Pleosporales</taxon>
        <taxon>Pleosporineae</taxon>
        <taxon>Didymellaceae</taxon>
        <taxon>Nothophoma</taxon>
    </lineage>
</organism>
<evidence type="ECO:0000313" key="3">
    <source>
        <dbReference type="EMBL" id="KAL1598072.1"/>
    </source>
</evidence>
<comment type="caution">
    <text evidence="3">The sequence shown here is derived from an EMBL/GenBank/DDBJ whole genome shotgun (WGS) entry which is preliminary data.</text>
</comment>
<evidence type="ECO:0000256" key="1">
    <source>
        <dbReference type="SAM" id="Coils"/>
    </source>
</evidence>
<dbReference type="Pfam" id="PF13374">
    <property type="entry name" value="TPR_10"/>
    <property type="match status" value="2"/>
</dbReference>
<gene>
    <name evidence="3" type="ORF">SLS59_007082</name>
</gene>
<dbReference type="PANTHER" id="PTHR46082">
    <property type="entry name" value="ATP/GTP-BINDING PROTEIN-RELATED"/>
    <property type="match status" value="1"/>
</dbReference>
<name>A0ABR3R117_9PLEO</name>
<feature type="coiled-coil region" evidence="1">
    <location>
        <begin position="237"/>
        <end position="264"/>
    </location>
</feature>
<dbReference type="SMART" id="SM00382">
    <property type="entry name" value="AAA"/>
    <property type="match status" value="1"/>
</dbReference>
<dbReference type="InterPro" id="IPR003593">
    <property type="entry name" value="AAA+_ATPase"/>
</dbReference>
<sequence>MVLQAELDAVDSAAPSVIPFSRNELFVGRESQLAELETMLFSDQENTTRLAIAGPGGTGKSQLALETAHRTRLKNKGCSVFWMDASDDDNLSRSLAVVARKLRIAGCGDDQADMKQVVRRCVAAINARPCLLIFDNVEGTGVSRKGLSTGEAAALAEFLPHSKLCSVIFTTTDSDTAEALAPQNVVALRELAPATALRMLQNHLTWSLSESEQQDAMCLLRELSYLPLAVSQAAACMNASSMTVQQYQAQLDEHKEAASKYSNASSEGARQEFGLSNTVAVTLSVSLSQVCQRNAVAAEYLNFVACVDRKDISLDILEAVSPQVREDAVEVLDQYALVIRRPAESALDVHRLVHYALRKRLLVEQKLQQWIQRTITRLLWVFPSDNYSNKSKQRRLLPHAQYVLSHSKGNDDEERTTLAEKCATALYNDGKYKEAKGLWGQVMELRRRVVGQEHPSTLTSMNNLARALDQQGKYEEAETMHRQALAMYKKVLGREHPNTLTSMSNLANVLES</sequence>
<evidence type="ECO:0000259" key="2">
    <source>
        <dbReference type="SMART" id="SM00382"/>
    </source>
</evidence>
<feature type="domain" description="AAA+ ATPase" evidence="2">
    <location>
        <begin position="46"/>
        <end position="191"/>
    </location>
</feature>
<dbReference type="Gene3D" id="3.40.50.300">
    <property type="entry name" value="P-loop containing nucleotide triphosphate hydrolases"/>
    <property type="match status" value="1"/>
</dbReference>
<dbReference type="EMBL" id="JAKIXB020000024">
    <property type="protein sequence ID" value="KAL1598072.1"/>
    <property type="molecule type" value="Genomic_DNA"/>
</dbReference>
<dbReference type="SUPFAM" id="SSF52540">
    <property type="entry name" value="P-loop containing nucleoside triphosphate hydrolases"/>
    <property type="match status" value="1"/>
</dbReference>
<keyword evidence="1" id="KW-0175">Coiled coil</keyword>